<sequence length="238" mass="25410">MFPAVAFATVLSGASLAGTVEGTATYRERIALPPDTTLFVELQDISLADAPAETLAAKRYALTGVPAQFELTYDDALIQDGRRYAVRASVMQGQKLLFTTDTVYPVLTHGAENSADLLMIQVQHQGAAMLENTEWVASGLNGAAVETEKRPELAFGQGGAFSGSGGCNRFSGQAEISDNRIAFPDNMAATLMACPPPLDEVERQFLKAMQSVTTFAMQGNALALLDAQGEPVIKMMRK</sequence>
<dbReference type="PANTHER" id="PTHR38013:SF1">
    <property type="entry name" value="GLYCOPROTEIN_POLYSACCHARIDE METABOLISM"/>
    <property type="match status" value="1"/>
</dbReference>
<evidence type="ECO:0000259" key="1">
    <source>
        <dbReference type="Pfam" id="PF03724"/>
    </source>
</evidence>
<dbReference type="Proteomes" id="UP000597886">
    <property type="component" value="Unassembled WGS sequence"/>
</dbReference>
<comment type="caution">
    <text evidence="2">The sequence shown here is derived from an EMBL/GenBank/DDBJ whole genome shotgun (WGS) entry which is preliminary data.</text>
</comment>
<evidence type="ECO:0000313" key="3">
    <source>
        <dbReference type="Proteomes" id="UP000597886"/>
    </source>
</evidence>
<gene>
    <name evidence="2" type="ORF">GS634_08570</name>
</gene>
<dbReference type="EMBL" id="WVRA01000002">
    <property type="protein sequence ID" value="NOE18174.1"/>
    <property type="molecule type" value="Genomic_DNA"/>
</dbReference>
<proteinExistence type="predicted"/>
<name>A0AA91BZ07_9RHOB</name>
<accession>A0AA91BZ07</accession>
<dbReference type="Gene3D" id="2.40.128.270">
    <property type="match status" value="1"/>
</dbReference>
<dbReference type="AlphaFoldDB" id="A0AA91BZ07"/>
<evidence type="ECO:0000313" key="2">
    <source>
        <dbReference type="EMBL" id="NOE18174.1"/>
    </source>
</evidence>
<protein>
    <submittedName>
        <fullName evidence="2">META domain-containing protein</fullName>
    </submittedName>
</protein>
<dbReference type="Pfam" id="PF09619">
    <property type="entry name" value="YscW"/>
    <property type="match status" value="1"/>
</dbReference>
<dbReference type="InterPro" id="IPR053196">
    <property type="entry name" value="Lipoprotein_YbaY-like"/>
</dbReference>
<feature type="domain" description="DUF306" evidence="1">
    <location>
        <begin position="128"/>
        <end position="234"/>
    </location>
</feature>
<dbReference type="InterPro" id="IPR038670">
    <property type="entry name" value="HslJ-like_sf"/>
</dbReference>
<dbReference type="InterPro" id="IPR005184">
    <property type="entry name" value="DUF306_Meta_HslJ"/>
</dbReference>
<dbReference type="PANTHER" id="PTHR38013">
    <property type="entry name" value="GLYCOPROTEIN/POLYSACCHARIDE METABOLISM"/>
    <property type="match status" value="1"/>
</dbReference>
<dbReference type="InterPro" id="IPR039366">
    <property type="entry name" value="Pilotin"/>
</dbReference>
<organism evidence="2 3">
    <name type="scientific">Ruegeria atlantica</name>
    <dbReference type="NCBI Taxonomy" id="81569"/>
    <lineage>
        <taxon>Bacteria</taxon>
        <taxon>Pseudomonadati</taxon>
        <taxon>Pseudomonadota</taxon>
        <taxon>Alphaproteobacteria</taxon>
        <taxon>Rhodobacterales</taxon>
        <taxon>Roseobacteraceae</taxon>
        <taxon>Ruegeria</taxon>
    </lineage>
</organism>
<reference evidence="2" key="1">
    <citation type="submission" date="2019-12" db="EMBL/GenBank/DDBJ databases">
        <title>Ruegeria JWLKs population differentiation of coral mucus and skeleton niches.</title>
        <authorList>
            <person name="Luo D."/>
        </authorList>
    </citation>
    <scope>NUCLEOTIDE SEQUENCE</scope>
    <source>
        <strain evidence="2">HKCCD6181</strain>
    </source>
</reference>
<dbReference type="Pfam" id="PF03724">
    <property type="entry name" value="META"/>
    <property type="match status" value="1"/>
</dbReference>